<evidence type="ECO:0000259" key="1">
    <source>
        <dbReference type="Pfam" id="PF13456"/>
    </source>
</evidence>
<reference evidence="2" key="1">
    <citation type="journal article" date="2023" name="Plant J.">
        <title>Genome sequences and population genomics provide insights into the demographic history, inbreeding, and mutation load of two 'living fossil' tree species of Dipteronia.</title>
        <authorList>
            <person name="Feng Y."/>
            <person name="Comes H.P."/>
            <person name="Chen J."/>
            <person name="Zhu S."/>
            <person name="Lu R."/>
            <person name="Zhang X."/>
            <person name="Li P."/>
            <person name="Qiu J."/>
            <person name="Olsen K.M."/>
            <person name="Qiu Y."/>
        </authorList>
    </citation>
    <scope>NUCLEOTIDE SEQUENCE</scope>
    <source>
        <strain evidence="2">NBL</strain>
    </source>
</reference>
<dbReference type="Gene3D" id="3.30.420.10">
    <property type="entry name" value="Ribonuclease H-like superfamily/Ribonuclease H"/>
    <property type="match status" value="1"/>
</dbReference>
<keyword evidence="3" id="KW-1185">Reference proteome</keyword>
<dbReference type="CDD" id="cd06222">
    <property type="entry name" value="RNase_H_like"/>
    <property type="match status" value="1"/>
</dbReference>
<accession>A0AAE0EHZ6</accession>
<sequence>MDPPDPGMFKINCDAAIDATGRLVGFGIGIRNSNGFVLASSSQRIEATFSLQVAKTIAIFHGLQLAFDSGLHPCRIDSDVKVIVDWINIGVLICSEVGSVIADIHILLEQV</sequence>
<organism evidence="2 3">
    <name type="scientific">Dipteronia sinensis</name>
    <dbReference type="NCBI Taxonomy" id="43782"/>
    <lineage>
        <taxon>Eukaryota</taxon>
        <taxon>Viridiplantae</taxon>
        <taxon>Streptophyta</taxon>
        <taxon>Embryophyta</taxon>
        <taxon>Tracheophyta</taxon>
        <taxon>Spermatophyta</taxon>
        <taxon>Magnoliopsida</taxon>
        <taxon>eudicotyledons</taxon>
        <taxon>Gunneridae</taxon>
        <taxon>Pentapetalae</taxon>
        <taxon>rosids</taxon>
        <taxon>malvids</taxon>
        <taxon>Sapindales</taxon>
        <taxon>Sapindaceae</taxon>
        <taxon>Hippocastanoideae</taxon>
        <taxon>Acereae</taxon>
        <taxon>Dipteronia</taxon>
    </lineage>
</organism>
<dbReference type="InterPro" id="IPR002156">
    <property type="entry name" value="RNaseH_domain"/>
</dbReference>
<dbReference type="EMBL" id="JANJYJ010000001">
    <property type="protein sequence ID" value="KAK3229148.1"/>
    <property type="molecule type" value="Genomic_DNA"/>
</dbReference>
<dbReference type="InterPro" id="IPR036397">
    <property type="entry name" value="RNaseH_sf"/>
</dbReference>
<feature type="domain" description="RNase H type-1" evidence="1">
    <location>
        <begin position="12"/>
        <end position="108"/>
    </location>
</feature>
<dbReference type="PANTHER" id="PTHR47074:SF79">
    <property type="entry name" value="PUTATIVE-RELATED"/>
    <property type="match status" value="1"/>
</dbReference>
<proteinExistence type="predicted"/>
<comment type="caution">
    <text evidence="2">The sequence shown here is derived from an EMBL/GenBank/DDBJ whole genome shotgun (WGS) entry which is preliminary data.</text>
</comment>
<dbReference type="Pfam" id="PF13456">
    <property type="entry name" value="RVT_3"/>
    <property type="match status" value="1"/>
</dbReference>
<evidence type="ECO:0000313" key="3">
    <source>
        <dbReference type="Proteomes" id="UP001281410"/>
    </source>
</evidence>
<dbReference type="InterPro" id="IPR012337">
    <property type="entry name" value="RNaseH-like_sf"/>
</dbReference>
<name>A0AAE0EHZ6_9ROSI</name>
<dbReference type="Proteomes" id="UP001281410">
    <property type="component" value="Unassembled WGS sequence"/>
</dbReference>
<dbReference type="SUPFAM" id="SSF53098">
    <property type="entry name" value="Ribonuclease H-like"/>
    <property type="match status" value="1"/>
</dbReference>
<protein>
    <recommendedName>
        <fullName evidence="1">RNase H type-1 domain-containing protein</fullName>
    </recommendedName>
</protein>
<dbReference type="InterPro" id="IPR052929">
    <property type="entry name" value="RNase_H-like_EbsB-rel"/>
</dbReference>
<dbReference type="AlphaFoldDB" id="A0AAE0EHZ6"/>
<gene>
    <name evidence="2" type="ORF">Dsin_001029</name>
</gene>
<dbReference type="GO" id="GO:0003676">
    <property type="term" value="F:nucleic acid binding"/>
    <property type="evidence" value="ECO:0007669"/>
    <property type="project" value="InterPro"/>
</dbReference>
<dbReference type="InterPro" id="IPR044730">
    <property type="entry name" value="RNase_H-like_dom_plant"/>
</dbReference>
<evidence type="ECO:0000313" key="2">
    <source>
        <dbReference type="EMBL" id="KAK3229148.1"/>
    </source>
</evidence>
<dbReference type="PANTHER" id="PTHR47074">
    <property type="entry name" value="BNAC02G40300D PROTEIN"/>
    <property type="match status" value="1"/>
</dbReference>
<dbReference type="GO" id="GO:0004523">
    <property type="term" value="F:RNA-DNA hybrid ribonuclease activity"/>
    <property type="evidence" value="ECO:0007669"/>
    <property type="project" value="InterPro"/>
</dbReference>